<feature type="transmembrane region" description="Helical" evidence="6">
    <location>
        <begin position="435"/>
        <end position="458"/>
    </location>
</feature>
<evidence type="ECO:0000256" key="6">
    <source>
        <dbReference type="SAM" id="Phobius"/>
    </source>
</evidence>
<dbReference type="InterPro" id="IPR011701">
    <property type="entry name" value="MFS"/>
</dbReference>
<evidence type="ECO:0000313" key="9">
    <source>
        <dbReference type="Proteomes" id="UP001551584"/>
    </source>
</evidence>
<dbReference type="Gene3D" id="1.20.1720.10">
    <property type="entry name" value="Multidrug resistance protein D"/>
    <property type="match status" value="1"/>
</dbReference>
<evidence type="ECO:0000256" key="1">
    <source>
        <dbReference type="ARBA" id="ARBA00004651"/>
    </source>
</evidence>
<comment type="subcellular location">
    <subcellularLocation>
        <location evidence="1">Cell membrane</location>
        <topology evidence="1">Multi-pass membrane protein</topology>
    </subcellularLocation>
</comment>
<feature type="transmembrane region" description="Helical" evidence="6">
    <location>
        <begin position="356"/>
        <end position="375"/>
    </location>
</feature>
<keyword evidence="3 6" id="KW-1133">Transmembrane helix</keyword>
<dbReference type="SUPFAM" id="SSF103473">
    <property type="entry name" value="MFS general substrate transporter"/>
    <property type="match status" value="2"/>
</dbReference>
<evidence type="ECO:0000256" key="5">
    <source>
        <dbReference type="ARBA" id="ARBA00023251"/>
    </source>
</evidence>
<dbReference type="CDD" id="cd17321">
    <property type="entry name" value="MFS_MMR_MDR_like"/>
    <property type="match status" value="1"/>
</dbReference>
<feature type="transmembrane region" description="Helical" evidence="6">
    <location>
        <begin position="285"/>
        <end position="306"/>
    </location>
</feature>
<keyword evidence="2 6" id="KW-0812">Transmembrane</keyword>
<feature type="transmembrane region" description="Helical" evidence="6">
    <location>
        <begin position="95"/>
        <end position="114"/>
    </location>
</feature>
<feature type="transmembrane region" description="Helical" evidence="6">
    <location>
        <begin position="65"/>
        <end position="83"/>
    </location>
</feature>
<feature type="transmembrane region" description="Helical" evidence="6">
    <location>
        <begin position="215"/>
        <end position="236"/>
    </location>
</feature>
<protein>
    <submittedName>
        <fullName evidence="8">MFS transporter</fullName>
    </submittedName>
</protein>
<keyword evidence="5" id="KW-0046">Antibiotic resistance</keyword>
<evidence type="ECO:0000259" key="7">
    <source>
        <dbReference type="PROSITE" id="PS50850"/>
    </source>
</evidence>
<dbReference type="EMBL" id="JBEZNA010000029">
    <property type="protein sequence ID" value="MEU9578526.1"/>
    <property type="molecule type" value="Genomic_DNA"/>
</dbReference>
<feature type="transmembrane region" description="Helical" evidence="6">
    <location>
        <begin position="470"/>
        <end position="490"/>
    </location>
</feature>
<organism evidence="8 9">
    <name type="scientific">Streptomyces chilikensis</name>
    <dbReference type="NCBI Taxonomy" id="1194079"/>
    <lineage>
        <taxon>Bacteria</taxon>
        <taxon>Bacillati</taxon>
        <taxon>Actinomycetota</taxon>
        <taxon>Actinomycetes</taxon>
        <taxon>Kitasatosporales</taxon>
        <taxon>Streptomycetaceae</taxon>
        <taxon>Streptomyces</taxon>
    </lineage>
</organism>
<evidence type="ECO:0000313" key="8">
    <source>
        <dbReference type="EMBL" id="MEU9578526.1"/>
    </source>
</evidence>
<dbReference type="Proteomes" id="UP001551584">
    <property type="component" value="Unassembled WGS sequence"/>
</dbReference>
<feature type="transmembrane region" description="Helical" evidence="6">
    <location>
        <begin position="183"/>
        <end position="203"/>
    </location>
</feature>
<proteinExistence type="predicted"/>
<accession>A0ABV3EQN4</accession>
<dbReference type="Gene3D" id="1.20.1250.20">
    <property type="entry name" value="MFS general substrate transporter like domains"/>
    <property type="match status" value="1"/>
</dbReference>
<evidence type="ECO:0000256" key="3">
    <source>
        <dbReference type="ARBA" id="ARBA00022989"/>
    </source>
</evidence>
<dbReference type="Pfam" id="PF07690">
    <property type="entry name" value="MFS_1"/>
    <property type="match status" value="2"/>
</dbReference>
<reference evidence="8 9" key="1">
    <citation type="submission" date="2024-06" db="EMBL/GenBank/DDBJ databases">
        <title>The Natural Products Discovery Center: Release of the First 8490 Sequenced Strains for Exploring Actinobacteria Biosynthetic Diversity.</title>
        <authorList>
            <person name="Kalkreuter E."/>
            <person name="Kautsar S.A."/>
            <person name="Yang D."/>
            <person name="Bader C.D."/>
            <person name="Teijaro C.N."/>
            <person name="Fluegel L."/>
            <person name="Davis C.M."/>
            <person name="Simpson J.R."/>
            <person name="Lauterbach L."/>
            <person name="Steele A.D."/>
            <person name="Gui C."/>
            <person name="Meng S."/>
            <person name="Li G."/>
            <person name="Viehrig K."/>
            <person name="Ye F."/>
            <person name="Su P."/>
            <person name="Kiefer A.F."/>
            <person name="Nichols A."/>
            <person name="Cepeda A.J."/>
            <person name="Yan W."/>
            <person name="Fan B."/>
            <person name="Jiang Y."/>
            <person name="Adhikari A."/>
            <person name="Zheng C.-J."/>
            <person name="Schuster L."/>
            <person name="Cowan T.M."/>
            <person name="Smanski M.J."/>
            <person name="Chevrette M.G."/>
            <person name="De Carvalho L.P.S."/>
            <person name="Shen B."/>
        </authorList>
    </citation>
    <scope>NUCLEOTIDE SEQUENCE [LARGE SCALE GENOMIC DNA]</scope>
    <source>
        <strain evidence="8 9">NPDC048117</strain>
    </source>
</reference>
<keyword evidence="4 6" id="KW-0472">Membrane</keyword>
<dbReference type="PANTHER" id="PTHR42718">
    <property type="entry name" value="MAJOR FACILITATOR SUPERFAMILY MULTIDRUG TRANSPORTER MFSC"/>
    <property type="match status" value="1"/>
</dbReference>
<feature type="transmembrane region" description="Helical" evidence="6">
    <location>
        <begin position="120"/>
        <end position="141"/>
    </location>
</feature>
<evidence type="ECO:0000256" key="2">
    <source>
        <dbReference type="ARBA" id="ARBA00022692"/>
    </source>
</evidence>
<dbReference type="RefSeq" id="WP_359272655.1">
    <property type="nucleotide sequence ID" value="NZ_JBEZNA010000029.1"/>
</dbReference>
<keyword evidence="9" id="KW-1185">Reference proteome</keyword>
<feature type="domain" description="Major facilitator superfamily (MFS) profile" evidence="7">
    <location>
        <begin position="29"/>
        <end position="494"/>
    </location>
</feature>
<name>A0ABV3EQN4_9ACTN</name>
<dbReference type="InterPro" id="IPR020846">
    <property type="entry name" value="MFS_dom"/>
</dbReference>
<feature type="transmembrane region" description="Helical" evidence="6">
    <location>
        <begin position="153"/>
        <end position="177"/>
    </location>
</feature>
<gene>
    <name evidence="8" type="ORF">AB0D95_14910</name>
</gene>
<feature type="transmembrane region" description="Helical" evidence="6">
    <location>
        <begin position="242"/>
        <end position="264"/>
    </location>
</feature>
<sequence>MSGTAQTSGASLRDDRPGAPPVPKGAWAVLFTVLGASMMDMLDATAMNVAAPAIKLDLGASDAQFQWINIGYLLSFSVLLLAGGRLGDILGRRRTFLIGLTGFAVMSAVCAAAQDPEALIVARLLQGAAAALMIPQCVSMIREAFGQEHSQKAFAVFSPFISLSSALGPILGGVLITYASWRWVFLINLPACAIAFFFAVRVLPAHHHLDDRPKLDVVGMVLCSVAVGLFVYPVIQGREHRWAWWTFAMMISSAAVLAVFALHARARRGRSLDSFIDTGLFRKRAFTGGTLTVFLFFGACSGAFIVSPLLLQLYIGWSPLRVGLTGSWWSLGTILAMCAGPALARRMPPRRVLQAGVLTQAAGMVLAALTVAVYARDTTHPGPDGPLLDTGLTSFNLAPALIISGIGTGLFFVPFLALVLAAVDDRELGLANGAINALQQLGGAVATAVFSTVIFHQVAQGGSPYAASSLAYGLCACLLVVTWAASFTLGKSTTHRD</sequence>
<feature type="transmembrane region" description="Helical" evidence="6">
    <location>
        <begin position="395"/>
        <end position="423"/>
    </location>
</feature>
<dbReference type="InterPro" id="IPR036259">
    <property type="entry name" value="MFS_trans_sf"/>
</dbReference>
<dbReference type="PROSITE" id="PS50850">
    <property type="entry name" value="MFS"/>
    <property type="match status" value="1"/>
</dbReference>
<comment type="caution">
    <text evidence="8">The sequence shown here is derived from an EMBL/GenBank/DDBJ whole genome shotgun (WGS) entry which is preliminary data.</text>
</comment>
<dbReference type="PANTHER" id="PTHR42718:SF39">
    <property type="entry name" value="ACTINORHODIN TRANSPORTER-RELATED"/>
    <property type="match status" value="1"/>
</dbReference>
<feature type="transmembrane region" description="Helical" evidence="6">
    <location>
        <begin position="326"/>
        <end position="344"/>
    </location>
</feature>
<evidence type="ECO:0000256" key="4">
    <source>
        <dbReference type="ARBA" id="ARBA00023136"/>
    </source>
</evidence>